<dbReference type="RefSeq" id="WP_146173350.1">
    <property type="nucleotide sequence ID" value="NZ_QAYE01000008.1"/>
</dbReference>
<protein>
    <submittedName>
        <fullName evidence="1">Uncharacterized protein</fullName>
    </submittedName>
</protein>
<sequence>MKTRVHVSGSIIWDGNLDFAPPIGSEVSLVMQGYESGYFPGSIITFTITTEDPPVFDLTADPPVLILDANGYRVDREAPVPPGQDY</sequence>
<dbReference type="Proteomes" id="UP000244013">
    <property type="component" value="Unassembled WGS sequence"/>
</dbReference>
<evidence type="ECO:0000313" key="2">
    <source>
        <dbReference type="Proteomes" id="UP000244013"/>
    </source>
</evidence>
<gene>
    <name evidence="1" type="ORF">C8J25_108185</name>
</gene>
<dbReference type="GeneID" id="91008008"/>
<proteinExistence type="predicted"/>
<comment type="caution">
    <text evidence="1">The sequence shown here is derived from an EMBL/GenBank/DDBJ whole genome shotgun (WGS) entry which is preliminary data.</text>
</comment>
<reference evidence="1 2" key="1">
    <citation type="submission" date="2018-04" db="EMBL/GenBank/DDBJ databases">
        <title>Genomic Encyclopedia of Type Strains, Phase III (KMG-III): the genomes of soil and plant-associated and newly described type strains.</title>
        <authorList>
            <person name="Whitman W."/>
        </authorList>
    </citation>
    <scope>NUCLEOTIDE SEQUENCE [LARGE SCALE GENOMIC DNA]</scope>
    <source>
        <strain evidence="1 2">MA-olki</strain>
    </source>
</reference>
<dbReference type="AlphaFoldDB" id="A0A2T5U0P8"/>
<accession>A0A2T5U0P8</accession>
<name>A0A2T5U0P8_9SPHN</name>
<organism evidence="1 2">
    <name type="scientific">Sphingomonas faeni</name>
    <dbReference type="NCBI Taxonomy" id="185950"/>
    <lineage>
        <taxon>Bacteria</taxon>
        <taxon>Pseudomonadati</taxon>
        <taxon>Pseudomonadota</taxon>
        <taxon>Alphaproteobacteria</taxon>
        <taxon>Sphingomonadales</taxon>
        <taxon>Sphingomonadaceae</taxon>
        <taxon>Sphingomonas</taxon>
    </lineage>
</organism>
<dbReference type="EMBL" id="QAYE01000008">
    <property type="protein sequence ID" value="PTW45093.1"/>
    <property type="molecule type" value="Genomic_DNA"/>
</dbReference>
<evidence type="ECO:0000313" key="1">
    <source>
        <dbReference type="EMBL" id="PTW45093.1"/>
    </source>
</evidence>